<comment type="subunit">
    <text evidence="8">Monomer.</text>
</comment>
<feature type="binding site" evidence="8">
    <location>
        <position position="333"/>
    </location>
    <ligand>
        <name>substrate</name>
    </ligand>
</feature>
<feature type="binding site" evidence="8">
    <location>
        <begin position="258"/>
        <end position="261"/>
    </location>
    <ligand>
        <name>substrate</name>
    </ligand>
</feature>
<keyword evidence="7 8" id="KW-0413">Isomerase</keyword>
<dbReference type="InterPro" id="IPR005995">
    <property type="entry name" value="Pgm_bpd_ind"/>
</dbReference>
<feature type="binding site" evidence="8">
    <location>
        <begin position="152"/>
        <end position="153"/>
    </location>
    <ligand>
        <name>substrate</name>
    </ligand>
</feature>
<keyword evidence="6 8" id="KW-0464">Manganese</keyword>
<feature type="binding site" evidence="8">
    <location>
        <position position="184"/>
    </location>
    <ligand>
        <name>substrate</name>
    </ligand>
</feature>
<feature type="binding site" evidence="8">
    <location>
        <position position="442"/>
    </location>
    <ligand>
        <name>Mn(2+)</name>
        <dbReference type="ChEBI" id="CHEBI:29035"/>
        <label>2</label>
    </ligand>
</feature>
<evidence type="ECO:0000256" key="6">
    <source>
        <dbReference type="ARBA" id="ARBA00023211"/>
    </source>
</evidence>
<dbReference type="PANTHER" id="PTHR31637">
    <property type="entry name" value="2,3-BISPHOSPHOGLYCERATE-INDEPENDENT PHOSPHOGLYCERATE MUTASE"/>
    <property type="match status" value="1"/>
</dbReference>
<evidence type="ECO:0000256" key="8">
    <source>
        <dbReference type="HAMAP-Rule" id="MF_01038"/>
    </source>
</evidence>
<dbReference type="Gene3D" id="3.40.1450.10">
    <property type="entry name" value="BPG-independent phosphoglycerate mutase, domain B"/>
    <property type="match status" value="1"/>
</dbReference>
<feature type="binding site" evidence="8">
    <location>
        <position position="404"/>
    </location>
    <ligand>
        <name>Mn(2+)</name>
        <dbReference type="ChEBI" id="CHEBI:29035"/>
        <label>1</label>
    </ligand>
</feature>
<dbReference type="NCBIfam" id="TIGR01307">
    <property type="entry name" value="pgm_bpd_ind"/>
    <property type="match status" value="1"/>
</dbReference>
<dbReference type="InterPro" id="IPR017850">
    <property type="entry name" value="Alkaline_phosphatase_core_sf"/>
</dbReference>
<comment type="pathway">
    <text evidence="2 8">Carbohydrate degradation; glycolysis; pyruvate from D-glyceraldehyde 3-phosphate: step 3/5.</text>
</comment>
<dbReference type="PANTHER" id="PTHR31637:SF0">
    <property type="entry name" value="2,3-BISPHOSPHOGLYCERATE-INDEPENDENT PHOSPHOGLYCERATE MUTASE"/>
    <property type="match status" value="1"/>
</dbReference>
<proteinExistence type="inferred from homology"/>
<dbReference type="Pfam" id="PF01676">
    <property type="entry name" value="Metalloenzyme"/>
    <property type="match status" value="1"/>
</dbReference>
<evidence type="ECO:0000313" key="12">
    <source>
        <dbReference type="EMBL" id="MBM7614359.1"/>
    </source>
</evidence>
<evidence type="ECO:0000256" key="3">
    <source>
        <dbReference type="ARBA" id="ARBA00008819"/>
    </source>
</evidence>
<feature type="active site" description="Phosphoserine intermediate" evidence="8">
    <location>
        <position position="61"/>
    </location>
</feature>
<dbReference type="SUPFAM" id="SSF64158">
    <property type="entry name" value="2,3-Bisphosphoglycerate-independent phosphoglycerate mutase, substrate-binding domain"/>
    <property type="match status" value="1"/>
</dbReference>
<evidence type="ECO:0000313" key="13">
    <source>
        <dbReference type="Proteomes" id="UP001314796"/>
    </source>
</evidence>
<feature type="binding site" evidence="8">
    <location>
        <position position="460"/>
    </location>
    <ligand>
        <name>Mn(2+)</name>
        <dbReference type="ChEBI" id="CHEBI:29035"/>
        <label>1</label>
    </ligand>
</feature>
<reference evidence="12 13" key="1">
    <citation type="submission" date="2021-01" db="EMBL/GenBank/DDBJ databases">
        <title>Genomic Encyclopedia of Type Strains, Phase IV (KMG-IV): sequencing the most valuable type-strain genomes for metagenomic binning, comparative biology and taxonomic classification.</title>
        <authorList>
            <person name="Goeker M."/>
        </authorList>
    </citation>
    <scope>NUCLEOTIDE SEQUENCE [LARGE SCALE GENOMIC DNA]</scope>
    <source>
        <strain evidence="12 13">DSM 25890</strain>
    </source>
</reference>
<feature type="binding site" evidence="8">
    <location>
        <position position="441"/>
    </location>
    <ligand>
        <name>Mn(2+)</name>
        <dbReference type="ChEBI" id="CHEBI:29035"/>
        <label>2</label>
    </ligand>
</feature>
<dbReference type="EMBL" id="JAFBEE010000004">
    <property type="protein sequence ID" value="MBM7614359.1"/>
    <property type="molecule type" value="Genomic_DNA"/>
</dbReference>
<feature type="binding site" evidence="8">
    <location>
        <position position="122"/>
    </location>
    <ligand>
        <name>substrate</name>
    </ligand>
</feature>
<name>A0ABS2NN74_9FIRM</name>
<comment type="function">
    <text evidence="8">Catalyzes the interconversion of 2-phosphoglycerate and 3-phosphoglycerate.</text>
</comment>
<dbReference type="RefSeq" id="WP_204400633.1">
    <property type="nucleotide sequence ID" value="NZ_JAFBEE010000004.1"/>
</dbReference>
<dbReference type="InterPro" id="IPR006124">
    <property type="entry name" value="Metalloenzyme"/>
</dbReference>
<evidence type="ECO:0000259" key="11">
    <source>
        <dbReference type="Pfam" id="PF06415"/>
    </source>
</evidence>
<dbReference type="SUPFAM" id="SSF53649">
    <property type="entry name" value="Alkaline phosphatase-like"/>
    <property type="match status" value="1"/>
</dbReference>
<comment type="similarity">
    <text evidence="3 8">Belongs to the BPG-independent phosphoglycerate mutase family.</text>
</comment>
<evidence type="ECO:0000256" key="7">
    <source>
        <dbReference type="ARBA" id="ARBA00023235"/>
    </source>
</evidence>
<evidence type="ECO:0000259" key="10">
    <source>
        <dbReference type="Pfam" id="PF01676"/>
    </source>
</evidence>
<feature type="binding site" evidence="8">
    <location>
        <position position="400"/>
    </location>
    <ligand>
        <name>Mn(2+)</name>
        <dbReference type="ChEBI" id="CHEBI:29035"/>
        <label>1</label>
    </ligand>
</feature>
<dbReference type="InterPro" id="IPR036646">
    <property type="entry name" value="PGAM_B_sf"/>
</dbReference>
<sequence length="511" mass="56419">MKKSVALVILDGFGINNQTLGNAVKAAKLPNYHSLINQYPSMNIQASGMAVGLPEGQMGNSEVGHLNIGAGRIVYQELTRISREIQLGNFFENPALVNAMEHAKNNKTQLHLMGLVSDGGVHSHIKHLYALLKMAKRIGVEDVLIHCFLDGRDTPPQSALQYIEELRNALLEIGVGRIASISGRYYAMDRDLRWERTKSAYDAIVMGQGVMMKDPLEAIKASYNIDELDEFVKPVVIPQDGQVHNVNNGDSVIFFNFRPDRARQMTRALIEDEFDGFVRVKGKLALHYVSMTLYDASIKGVNIAYPPQTLNNTLGQYLSQNNIKQFRIAETEKYAHVTYFFNGGVEEAYPNEDRRLIQSPKVATYDLKPEMSAQEVTDTLIKEIDGDKYDFIVVNYANPDMVGHTGVFDAVVRALDTVDNCLGQVIDKILSKGGAAIVTSDHGNAEALIDEVTGGPVTAHTTNPVPLVLVTAEKHQLVDEGKLCDIAPTILELLGINKPLEMTGESLIKKQ</sequence>
<dbReference type="CDD" id="cd16010">
    <property type="entry name" value="iPGM"/>
    <property type="match status" value="1"/>
</dbReference>
<evidence type="ECO:0000256" key="4">
    <source>
        <dbReference type="ARBA" id="ARBA00022723"/>
    </source>
</evidence>
<comment type="caution">
    <text evidence="12">The sequence shown here is derived from an EMBL/GenBank/DDBJ whole genome shotgun (WGS) entry which is preliminary data.</text>
</comment>
<protein>
    <recommendedName>
        <fullName evidence="8 9">2,3-bisphosphoglycerate-independent phosphoglycerate mutase</fullName>
        <shortName evidence="8">BPG-independent PGAM</shortName>
        <shortName evidence="8">Phosphoglyceromutase</shortName>
        <shortName evidence="8">iPGM</shortName>
        <ecNumber evidence="8 9">5.4.2.12</ecNumber>
    </recommendedName>
</protein>
<comment type="catalytic activity">
    <reaction evidence="1 8">
        <text>(2R)-2-phosphoglycerate = (2R)-3-phosphoglycerate</text>
        <dbReference type="Rhea" id="RHEA:15901"/>
        <dbReference type="ChEBI" id="CHEBI:58272"/>
        <dbReference type="ChEBI" id="CHEBI:58289"/>
        <dbReference type="EC" id="5.4.2.12"/>
    </reaction>
</comment>
<evidence type="ECO:0000256" key="9">
    <source>
        <dbReference type="NCBIfam" id="TIGR01307"/>
    </source>
</evidence>
<feature type="domain" description="Metalloenzyme" evidence="10">
    <location>
        <begin position="3"/>
        <end position="498"/>
    </location>
</feature>
<dbReference type="GO" id="GO:0004619">
    <property type="term" value="F:phosphoglycerate mutase activity"/>
    <property type="evidence" value="ECO:0007669"/>
    <property type="project" value="UniProtKB-EC"/>
</dbReference>
<organism evidence="12 13">
    <name type="scientific">Alkaliphilus hydrothermalis</name>
    <dbReference type="NCBI Taxonomy" id="1482730"/>
    <lineage>
        <taxon>Bacteria</taxon>
        <taxon>Bacillati</taxon>
        <taxon>Bacillota</taxon>
        <taxon>Clostridia</taxon>
        <taxon>Peptostreptococcales</taxon>
        <taxon>Natronincolaceae</taxon>
        <taxon>Alkaliphilus</taxon>
    </lineage>
</organism>
<feature type="domain" description="BPG-independent PGAM N-terminal" evidence="11">
    <location>
        <begin position="81"/>
        <end position="295"/>
    </location>
</feature>
<dbReference type="InterPro" id="IPR011258">
    <property type="entry name" value="BPG-indep_PGM_N"/>
</dbReference>
<keyword evidence="4 8" id="KW-0479">Metal-binding</keyword>
<gene>
    <name evidence="8" type="primary">gpmI</name>
    <name evidence="12" type="ORF">JOC73_000870</name>
</gene>
<dbReference type="Gene3D" id="3.40.720.10">
    <property type="entry name" value="Alkaline Phosphatase, subunit A"/>
    <property type="match status" value="1"/>
</dbReference>
<dbReference type="HAMAP" id="MF_01038">
    <property type="entry name" value="GpmI"/>
    <property type="match status" value="1"/>
</dbReference>
<keyword evidence="5 8" id="KW-0324">Glycolysis</keyword>
<evidence type="ECO:0000256" key="2">
    <source>
        <dbReference type="ARBA" id="ARBA00004798"/>
    </source>
</evidence>
<dbReference type="Proteomes" id="UP001314796">
    <property type="component" value="Unassembled WGS sequence"/>
</dbReference>
<evidence type="ECO:0000256" key="1">
    <source>
        <dbReference type="ARBA" id="ARBA00000370"/>
    </source>
</evidence>
<dbReference type="PIRSF" id="PIRSF001492">
    <property type="entry name" value="IPGAM"/>
    <property type="match status" value="1"/>
</dbReference>
<keyword evidence="13" id="KW-1185">Reference proteome</keyword>
<comment type="cofactor">
    <cofactor evidence="8">
        <name>Mn(2+)</name>
        <dbReference type="ChEBI" id="CHEBI:29035"/>
    </cofactor>
    <text evidence="8">Binds 2 manganese ions per subunit.</text>
</comment>
<dbReference type="Pfam" id="PF06415">
    <property type="entry name" value="iPGM_N"/>
    <property type="match status" value="1"/>
</dbReference>
<accession>A0ABS2NN74</accession>
<feature type="binding site" evidence="8">
    <location>
        <position position="11"/>
    </location>
    <ligand>
        <name>Mn(2+)</name>
        <dbReference type="ChEBI" id="CHEBI:29035"/>
        <label>2</label>
    </ligand>
</feature>
<evidence type="ECO:0000256" key="5">
    <source>
        <dbReference type="ARBA" id="ARBA00023152"/>
    </source>
</evidence>
<feature type="binding site" evidence="8">
    <location>
        <position position="190"/>
    </location>
    <ligand>
        <name>substrate</name>
    </ligand>
</feature>
<feature type="binding site" evidence="8">
    <location>
        <position position="61"/>
    </location>
    <ligand>
        <name>Mn(2+)</name>
        <dbReference type="ChEBI" id="CHEBI:29035"/>
        <label>2</label>
    </ligand>
</feature>
<dbReference type="EC" id="5.4.2.12" evidence="8 9"/>